<feature type="chain" id="PRO_5011551660" description="Carboxypeptidase regulatory-like domain-containing protein" evidence="1">
    <location>
        <begin position="22"/>
        <end position="910"/>
    </location>
</feature>
<keyword evidence="1" id="KW-0732">Signal</keyword>
<evidence type="ECO:0000256" key="1">
    <source>
        <dbReference type="SAM" id="SignalP"/>
    </source>
</evidence>
<name>A0A1G7FH49_9FLAO</name>
<proteinExistence type="predicted"/>
<dbReference type="SUPFAM" id="SSF49464">
    <property type="entry name" value="Carboxypeptidase regulatory domain-like"/>
    <property type="match status" value="1"/>
</dbReference>
<dbReference type="STRING" id="454006.SAMN05421825_0100"/>
<organism evidence="2 3">
    <name type="scientific">Epilithonimonas hungarica</name>
    <dbReference type="NCBI Taxonomy" id="454006"/>
    <lineage>
        <taxon>Bacteria</taxon>
        <taxon>Pseudomonadati</taxon>
        <taxon>Bacteroidota</taxon>
        <taxon>Flavobacteriia</taxon>
        <taxon>Flavobacteriales</taxon>
        <taxon>Weeksellaceae</taxon>
        <taxon>Chryseobacterium group</taxon>
        <taxon>Epilithonimonas</taxon>
    </lineage>
</organism>
<dbReference type="Proteomes" id="UP000199203">
    <property type="component" value="Unassembled WGS sequence"/>
</dbReference>
<dbReference type="SUPFAM" id="SSF56935">
    <property type="entry name" value="Porins"/>
    <property type="match status" value="1"/>
</dbReference>
<keyword evidence="3" id="KW-1185">Reference proteome</keyword>
<dbReference type="AlphaFoldDB" id="A0A1G7FH49"/>
<accession>A0A1G7FH49</accession>
<evidence type="ECO:0008006" key="4">
    <source>
        <dbReference type="Google" id="ProtNLM"/>
    </source>
</evidence>
<dbReference type="EMBL" id="FNBH01000001">
    <property type="protein sequence ID" value="SDE75211.1"/>
    <property type="molecule type" value="Genomic_DNA"/>
</dbReference>
<protein>
    <recommendedName>
        <fullName evidence="4">Carboxypeptidase regulatory-like domain-containing protein</fullName>
    </recommendedName>
</protein>
<sequence length="910" mass="103505">MTMKKVLSIFFMLAFTLMVFAQKTISGVITDGDGKALASASVTVEEPGKNAILAYGISNAKGEYKVTVTSSESNLDLKIKAFNQKPITRSIKNEDQKLNFSMDSQATEIQEVRLKTKLITKKGDTISYDLKSFENKNDRTLADVLKKIPGIEVNKDGTVLYQGEAINKFYVNGKDLMEGGYGTVNNSLPKDAVSKVEVLENHQPVSILRDKVPSEQAALNIKLKKSVTMTGRGEIGAGFSPLLWNVKLTPMFFGQKNQWVVNYKANNNGESVENEGNLLAFGNRWEGKRSQVSANRWLNVEQAQTPDLPEKRYLLNNVHFFSANLLTSPFKNKEWELKANVNYTYNDVERDSHTKTAYDDIPANNDLAGRTLEQSRRNDFYTNSAKAELIFTKNAKKGFFKNTTTWNGFWNTNNGFSGLDTTDENVPYISGNQSLQSPSGSFQNSLSTIIPWKDKLINVMSYFKYQKDKQTMKVNPASYTDYFTGLSTIGLYDTYRQYALSETLEVNHSASVGFTFKKLTIIPEIGLNMNFNNLKSLLSGSKDNIYMSLAGRNQNDVDWNELTPYTQVSFNYKSDRLNMNLTLPVNFYSIKYQDNLYNQLADKTKTALEPTFFASYDFASFFKYWVFASQSYDFGNFGFLYGGNVLTSAGNLSQRYVSDLSNSKMPEYLNRNVGTRLEYRNPLNNLFFNVRYNYGTMKRNIVETFATTGGIGGSIGIEARENSTKSQSESAEIGKYFPKFKSNISTSFTNSDSNSFSFFNENFIESKNNVQSWSAKFNNTYFSWLSIDYNISMNWRTNKNATKSTSQKSSGWSHNLAAYIYPSDNHTFGFNWDNSVTSTQGNTYKNPFYDLSYQYTWVKKKIDFELKWLNITNQKIYETVAVNIEQGNTVTQSYKIRPSQFMFTVKFNFK</sequence>
<evidence type="ECO:0000313" key="2">
    <source>
        <dbReference type="EMBL" id="SDE75211.1"/>
    </source>
</evidence>
<dbReference type="Gene3D" id="2.60.40.1120">
    <property type="entry name" value="Carboxypeptidase-like, regulatory domain"/>
    <property type="match status" value="1"/>
</dbReference>
<dbReference type="InterPro" id="IPR008969">
    <property type="entry name" value="CarboxyPept-like_regulatory"/>
</dbReference>
<gene>
    <name evidence="2" type="ORF">SAMN05421825_0100</name>
</gene>
<feature type="signal peptide" evidence="1">
    <location>
        <begin position="1"/>
        <end position="21"/>
    </location>
</feature>
<evidence type="ECO:0000313" key="3">
    <source>
        <dbReference type="Proteomes" id="UP000199203"/>
    </source>
</evidence>
<reference evidence="3" key="1">
    <citation type="submission" date="2016-10" db="EMBL/GenBank/DDBJ databases">
        <authorList>
            <person name="Varghese N."/>
            <person name="Submissions S."/>
        </authorList>
    </citation>
    <scope>NUCLEOTIDE SEQUENCE [LARGE SCALE GENOMIC DNA]</scope>
    <source>
        <strain evidence="3">DSM 19684</strain>
    </source>
</reference>